<dbReference type="Gene3D" id="3.10.450.50">
    <property type="match status" value="1"/>
</dbReference>
<gene>
    <name evidence="1" type="ORF">OFUS_LOCUS19380</name>
</gene>
<keyword evidence="2" id="KW-1185">Reference proteome</keyword>
<evidence type="ECO:0000313" key="1">
    <source>
        <dbReference type="EMBL" id="CAH1794736.1"/>
    </source>
</evidence>
<reference evidence="1" key="1">
    <citation type="submission" date="2022-03" db="EMBL/GenBank/DDBJ databases">
        <authorList>
            <person name="Martin C."/>
        </authorList>
    </citation>
    <scope>NUCLEOTIDE SEQUENCE</scope>
</reference>
<organism evidence="1 2">
    <name type="scientific">Owenia fusiformis</name>
    <name type="common">Polychaete worm</name>
    <dbReference type="NCBI Taxonomy" id="6347"/>
    <lineage>
        <taxon>Eukaryota</taxon>
        <taxon>Metazoa</taxon>
        <taxon>Spiralia</taxon>
        <taxon>Lophotrochozoa</taxon>
        <taxon>Annelida</taxon>
        <taxon>Polychaeta</taxon>
        <taxon>Sedentaria</taxon>
        <taxon>Canalipalpata</taxon>
        <taxon>Sabellida</taxon>
        <taxon>Oweniida</taxon>
        <taxon>Oweniidae</taxon>
        <taxon>Owenia</taxon>
    </lineage>
</organism>
<protein>
    <submittedName>
        <fullName evidence="1">Uncharacterized protein</fullName>
    </submittedName>
</protein>
<sequence length="131" mass="15614">MDQISLEKLAISNHEEINRRWNDPNKDWEKLMDDFYTDETVIHPPRNPPVTGKKDICEFFRKNFPKMKIQMSLREARSLGVDSYLGIFNIVGTIDDKEVDRFIKYEIWSKQTGSWKFSSYIWNSINAKVDY</sequence>
<dbReference type="EMBL" id="CAIIXF020000009">
    <property type="protein sequence ID" value="CAH1794736.1"/>
    <property type="molecule type" value="Genomic_DNA"/>
</dbReference>
<proteinExistence type="predicted"/>
<dbReference type="OrthoDB" id="428346at2759"/>
<comment type="caution">
    <text evidence="1">The sequence shown here is derived from an EMBL/GenBank/DDBJ whole genome shotgun (WGS) entry which is preliminary data.</text>
</comment>
<dbReference type="Proteomes" id="UP000749559">
    <property type="component" value="Unassembled WGS sequence"/>
</dbReference>
<dbReference type="AlphaFoldDB" id="A0A8J1XYM0"/>
<dbReference type="InterPro" id="IPR032710">
    <property type="entry name" value="NTF2-like_dom_sf"/>
</dbReference>
<accession>A0A8J1XYM0</accession>
<dbReference type="SUPFAM" id="SSF54427">
    <property type="entry name" value="NTF2-like"/>
    <property type="match status" value="1"/>
</dbReference>
<name>A0A8J1XYM0_OWEFU</name>
<evidence type="ECO:0000313" key="2">
    <source>
        <dbReference type="Proteomes" id="UP000749559"/>
    </source>
</evidence>